<comment type="caution">
    <text evidence="8">The sequence shown here is derived from an EMBL/GenBank/DDBJ whole genome shotgun (WGS) entry which is preliminary data.</text>
</comment>
<keyword evidence="4" id="KW-0472">Membrane</keyword>
<feature type="domain" description="Multidrug resistance protein MdtA-like barrel-sandwich hybrid" evidence="6">
    <location>
        <begin position="106"/>
        <end position="252"/>
    </location>
</feature>
<dbReference type="Pfam" id="PF25876">
    <property type="entry name" value="HH_MFP_RND"/>
    <property type="match status" value="1"/>
</dbReference>
<dbReference type="PANTHER" id="PTHR30469:SF38">
    <property type="entry name" value="HLYD FAMILY SECRETION PROTEIN"/>
    <property type="match status" value="1"/>
</dbReference>
<feature type="domain" description="CusB-like beta-barrel" evidence="7">
    <location>
        <begin position="275"/>
        <end position="348"/>
    </location>
</feature>
<dbReference type="Gene3D" id="2.40.30.170">
    <property type="match status" value="1"/>
</dbReference>
<feature type="coiled-coil region" evidence="2">
    <location>
        <begin position="154"/>
        <end position="181"/>
    </location>
</feature>
<dbReference type="OrthoDB" id="9806939at2"/>
<evidence type="ECO:0000259" key="6">
    <source>
        <dbReference type="Pfam" id="PF25917"/>
    </source>
</evidence>
<evidence type="ECO:0000259" key="5">
    <source>
        <dbReference type="Pfam" id="PF25876"/>
    </source>
</evidence>
<name>A0A4R6R5I9_9BURK</name>
<dbReference type="InterPro" id="IPR006143">
    <property type="entry name" value="RND_pump_MFP"/>
</dbReference>
<keyword evidence="9" id="KW-1185">Reference proteome</keyword>
<accession>A0A4R6R5I9</accession>
<dbReference type="AlphaFoldDB" id="A0A4R6R5I9"/>
<feature type="region of interest" description="Disordered" evidence="3">
    <location>
        <begin position="1"/>
        <end position="49"/>
    </location>
</feature>
<keyword evidence="4" id="KW-1133">Transmembrane helix</keyword>
<feature type="transmembrane region" description="Helical" evidence="4">
    <location>
        <begin position="52"/>
        <end position="73"/>
    </location>
</feature>
<dbReference type="Gene3D" id="1.10.287.470">
    <property type="entry name" value="Helix hairpin bin"/>
    <property type="match status" value="1"/>
</dbReference>
<dbReference type="InterPro" id="IPR058625">
    <property type="entry name" value="MdtA-like_BSH"/>
</dbReference>
<dbReference type="EMBL" id="SNXW01000010">
    <property type="protein sequence ID" value="TDP80865.1"/>
    <property type="molecule type" value="Genomic_DNA"/>
</dbReference>
<dbReference type="RefSeq" id="WP_133610852.1">
    <property type="nucleotide sequence ID" value="NZ_SNXW01000010.1"/>
</dbReference>
<dbReference type="Gene3D" id="2.40.50.100">
    <property type="match status" value="1"/>
</dbReference>
<dbReference type="GO" id="GO:1990281">
    <property type="term" value="C:efflux pump complex"/>
    <property type="evidence" value="ECO:0007669"/>
    <property type="project" value="TreeGrafter"/>
</dbReference>
<evidence type="ECO:0000259" key="7">
    <source>
        <dbReference type="Pfam" id="PF25954"/>
    </source>
</evidence>
<sequence length="454" mass="46479">MTDTATTGAPSAATPAASSAPPSSLSRLRIDRGGPGQKTGGKTGGQAGRRRLPWGWITVGAVALAGVAAKWLIPQAVPVQTAAVVTSTPSQQFVQLTASGYVVAQRRASVASKATGRLVELNVREGSAVKQGDLIARLDASDVRAAIVSAQASVRQAEAGVRQAEVELANAEAELARSKGLQAQGFISPQAVDATQTRVSAARAAKASAQAGLEVARAQVQVQRVAENFTEIRAPFDGVVLVKNANVGDIITPLSSAAGTTGAVVTMADMRTLEVEADVSEGSLAKARIGQPVEITLDALPGVRFMGQVGGLVPTVDRAKATVTTKVRFQQIDPRILPEMSAKVSFLSQPITVADQQPVLAVNPKALLQHEGQTVVWRVRAETAAGGSASAVAPAVGGTPTLRAEAVPVKAGRTLGDVREVTPLKAGALASGDKVVVQTDGVLKAGVAVRPAEQ</sequence>
<organism evidence="8 9">
    <name type="scientific">Aquabacterium commune</name>
    <dbReference type="NCBI Taxonomy" id="70586"/>
    <lineage>
        <taxon>Bacteria</taxon>
        <taxon>Pseudomonadati</taxon>
        <taxon>Pseudomonadota</taxon>
        <taxon>Betaproteobacteria</taxon>
        <taxon>Burkholderiales</taxon>
        <taxon>Aquabacterium</taxon>
    </lineage>
</organism>
<evidence type="ECO:0000256" key="1">
    <source>
        <dbReference type="ARBA" id="ARBA00009477"/>
    </source>
</evidence>
<dbReference type="Pfam" id="PF25954">
    <property type="entry name" value="Beta-barrel_RND_2"/>
    <property type="match status" value="1"/>
</dbReference>
<keyword evidence="2" id="KW-0175">Coiled coil</keyword>
<feature type="compositionally biased region" description="Low complexity" evidence="3">
    <location>
        <begin position="1"/>
        <end position="24"/>
    </location>
</feature>
<dbReference type="Proteomes" id="UP000294593">
    <property type="component" value="Unassembled WGS sequence"/>
</dbReference>
<keyword evidence="4" id="KW-0812">Transmembrane</keyword>
<evidence type="ECO:0000313" key="8">
    <source>
        <dbReference type="EMBL" id="TDP80865.1"/>
    </source>
</evidence>
<dbReference type="InterPro" id="IPR058624">
    <property type="entry name" value="MdtA-like_HH"/>
</dbReference>
<reference evidence="8 9" key="1">
    <citation type="submission" date="2019-03" db="EMBL/GenBank/DDBJ databases">
        <title>Genomic Encyclopedia of Type Strains, Phase IV (KMG-IV): sequencing the most valuable type-strain genomes for metagenomic binning, comparative biology and taxonomic classification.</title>
        <authorList>
            <person name="Goeker M."/>
        </authorList>
    </citation>
    <scope>NUCLEOTIDE SEQUENCE [LARGE SCALE GENOMIC DNA]</scope>
    <source>
        <strain evidence="8 9">DSM 11901</strain>
    </source>
</reference>
<evidence type="ECO:0000256" key="3">
    <source>
        <dbReference type="SAM" id="MobiDB-lite"/>
    </source>
</evidence>
<proteinExistence type="inferred from homology"/>
<dbReference type="Pfam" id="PF25917">
    <property type="entry name" value="BSH_RND"/>
    <property type="match status" value="1"/>
</dbReference>
<dbReference type="PANTHER" id="PTHR30469">
    <property type="entry name" value="MULTIDRUG RESISTANCE PROTEIN MDTA"/>
    <property type="match status" value="1"/>
</dbReference>
<dbReference type="NCBIfam" id="TIGR01730">
    <property type="entry name" value="RND_mfp"/>
    <property type="match status" value="1"/>
</dbReference>
<feature type="compositionally biased region" description="Gly residues" evidence="3">
    <location>
        <begin position="33"/>
        <end position="47"/>
    </location>
</feature>
<dbReference type="GO" id="GO:0015562">
    <property type="term" value="F:efflux transmembrane transporter activity"/>
    <property type="evidence" value="ECO:0007669"/>
    <property type="project" value="TreeGrafter"/>
</dbReference>
<comment type="similarity">
    <text evidence="1">Belongs to the membrane fusion protein (MFP) (TC 8.A.1) family.</text>
</comment>
<gene>
    <name evidence="8" type="ORF">EV672_11080</name>
</gene>
<protein>
    <submittedName>
        <fullName evidence="8">RND family efflux transporter MFP subunit</fullName>
    </submittedName>
</protein>
<evidence type="ECO:0000313" key="9">
    <source>
        <dbReference type="Proteomes" id="UP000294593"/>
    </source>
</evidence>
<evidence type="ECO:0000256" key="2">
    <source>
        <dbReference type="SAM" id="Coils"/>
    </source>
</evidence>
<evidence type="ECO:0000256" key="4">
    <source>
        <dbReference type="SAM" id="Phobius"/>
    </source>
</evidence>
<dbReference type="InterPro" id="IPR058792">
    <property type="entry name" value="Beta-barrel_RND_2"/>
</dbReference>
<dbReference type="SUPFAM" id="SSF111369">
    <property type="entry name" value="HlyD-like secretion proteins"/>
    <property type="match status" value="1"/>
</dbReference>
<feature type="domain" description="Multidrug resistance protein MdtA-like alpha-helical hairpin" evidence="5">
    <location>
        <begin position="156"/>
        <end position="220"/>
    </location>
</feature>